<evidence type="ECO:0000256" key="1">
    <source>
        <dbReference type="SAM" id="Phobius"/>
    </source>
</evidence>
<organism evidence="2 3">
    <name type="scientific">Thioalbus denitrificans</name>
    <dbReference type="NCBI Taxonomy" id="547122"/>
    <lineage>
        <taxon>Bacteria</taxon>
        <taxon>Pseudomonadati</taxon>
        <taxon>Pseudomonadota</taxon>
        <taxon>Gammaproteobacteria</taxon>
        <taxon>Chromatiales</taxon>
        <taxon>Ectothiorhodospiraceae</taxon>
        <taxon>Thioalbus</taxon>
    </lineage>
</organism>
<feature type="transmembrane region" description="Helical" evidence="1">
    <location>
        <begin position="168"/>
        <end position="186"/>
    </location>
</feature>
<feature type="transmembrane region" description="Helical" evidence="1">
    <location>
        <begin position="44"/>
        <end position="65"/>
    </location>
</feature>
<evidence type="ECO:0000313" key="3">
    <source>
        <dbReference type="Proteomes" id="UP000252707"/>
    </source>
</evidence>
<dbReference type="InterPro" id="IPR011672">
    <property type="entry name" value="DUF1614"/>
</dbReference>
<comment type="caution">
    <text evidence="2">The sequence shown here is derived from an EMBL/GenBank/DDBJ whole genome shotgun (WGS) entry which is preliminary data.</text>
</comment>
<dbReference type="OrthoDB" id="9782559at2"/>
<dbReference type="Proteomes" id="UP000252707">
    <property type="component" value="Unassembled WGS sequence"/>
</dbReference>
<name>A0A369C4C5_9GAMM</name>
<feature type="transmembrane region" description="Helical" evidence="1">
    <location>
        <begin position="198"/>
        <end position="220"/>
    </location>
</feature>
<feature type="transmembrane region" description="Helical" evidence="1">
    <location>
        <begin position="116"/>
        <end position="135"/>
    </location>
</feature>
<feature type="transmembrane region" description="Helical" evidence="1">
    <location>
        <begin position="12"/>
        <end position="32"/>
    </location>
</feature>
<dbReference type="AlphaFoldDB" id="A0A369C4C5"/>
<protein>
    <submittedName>
        <fullName evidence="2">Putative membrane protein</fullName>
    </submittedName>
</protein>
<gene>
    <name evidence="2" type="ORF">DFQ59_107158</name>
</gene>
<proteinExistence type="predicted"/>
<keyword evidence="1" id="KW-0812">Transmembrane</keyword>
<dbReference type="EMBL" id="QPJY01000007">
    <property type="protein sequence ID" value="RCX28411.1"/>
    <property type="molecule type" value="Genomic_DNA"/>
</dbReference>
<dbReference type="RefSeq" id="WP_114280344.1">
    <property type="nucleotide sequence ID" value="NZ_QPJY01000007.1"/>
</dbReference>
<keyword evidence="3" id="KW-1185">Reference proteome</keyword>
<dbReference type="Pfam" id="PF07758">
    <property type="entry name" value="DUF1614"/>
    <property type="match status" value="1"/>
</dbReference>
<accession>A0A369C4C5</accession>
<feature type="transmembrane region" description="Helical" evidence="1">
    <location>
        <begin position="86"/>
        <end position="110"/>
    </location>
</feature>
<keyword evidence="1" id="KW-1133">Transmembrane helix</keyword>
<keyword evidence="1" id="KW-0472">Membrane</keyword>
<evidence type="ECO:0000313" key="2">
    <source>
        <dbReference type="EMBL" id="RCX28411.1"/>
    </source>
</evidence>
<sequence>MRSPFSPLQLLLFIFLIAFLVVFVQLGVLTIAVEKLGLSPSSALLLLAASLFGSAINLPLFQVDARPPPPGQLDWRFRTLLRPPPAFTGKTVVAVNLGGCLIPLTFSAYLMRLHPLGWGEVLAAVAAVAAISHWISRPIPGLGIGMPIFVAPLAAAAVALLVDPQQSAPLAYICGTLGVLVGADLLRIGDIRAMGVPIAAIGGAGTFDGIFMTGIVAVLLA</sequence>
<feature type="transmembrane region" description="Helical" evidence="1">
    <location>
        <begin position="142"/>
        <end position="162"/>
    </location>
</feature>
<reference evidence="2 3" key="1">
    <citation type="submission" date="2018-07" db="EMBL/GenBank/DDBJ databases">
        <title>Genomic Encyclopedia of Type Strains, Phase IV (KMG-IV): sequencing the most valuable type-strain genomes for metagenomic binning, comparative biology and taxonomic classification.</title>
        <authorList>
            <person name="Goeker M."/>
        </authorList>
    </citation>
    <scope>NUCLEOTIDE SEQUENCE [LARGE SCALE GENOMIC DNA]</scope>
    <source>
        <strain evidence="2 3">DSM 26407</strain>
    </source>
</reference>